<name>A0A6C0BGD8_9ZZZZ</name>
<sequence>MFMYERFSNLDGTDLDETYGIFNNNDNINDNINDKINDKINDNDKNNNINDKINDKNNNINDNNNDNINDNNNNNDKNKCDKNKCDIKKCGENLHPILDPKYNMREASKQCLLLEDHLNNSKKRCIDCIKKHFLMVDGLLEEAVSLEKDNDLRETYRNRYLEWVKLEKEYVNDIRNDRMDNISKKIRTFRKPLMEEYFDSVSEYSV</sequence>
<evidence type="ECO:0000256" key="1">
    <source>
        <dbReference type="SAM" id="MobiDB-lite"/>
    </source>
</evidence>
<accession>A0A6C0BGD8</accession>
<reference evidence="2" key="1">
    <citation type="journal article" date="2020" name="Nature">
        <title>Giant virus diversity and host interactions through global metagenomics.</title>
        <authorList>
            <person name="Schulz F."/>
            <person name="Roux S."/>
            <person name="Paez-Espino D."/>
            <person name="Jungbluth S."/>
            <person name="Walsh D.A."/>
            <person name="Denef V.J."/>
            <person name="McMahon K.D."/>
            <person name="Konstantinidis K.T."/>
            <person name="Eloe-Fadrosh E.A."/>
            <person name="Kyrpides N.C."/>
            <person name="Woyke T."/>
        </authorList>
    </citation>
    <scope>NUCLEOTIDE SEQUENCE</scope>
    <source>
        <strain evidence="2">GVMAG-M-3300010160-60</strain>
    </source>
</reference>
<proteinExistence type="predicted"/>
<dbReference type="EMBL" id="MN739136">
    <property type="protein sequence ID" value="QHS90433.1"/>
    <property type="molecule type" value="Genomic_DNA"/>
</dbReference>
<dbReference type="AlphaFoldDB" id="A0A6C0BGD8"/>
<feature type="compositionally biased region" description="Low complexity" evidence="1">
    <location>
        <begin position="52"/>
        <end position="75"/>
    </location>
</feature>
<protein>
    <submittedName>
        <fullName evidence="2">Uncharacterized protein</fullName>
    </submittedName>
</protein>
<organism evidence="2">
    <name type="scientific">viral metagenome</name>
    <dbReference type="NCBI Taxonomy" id="1070528"/>
    <lineage>
        <taxon>unclassified sequences</taxon>
        <taxon>metagenomes</taxon>
        <taxon>organismal metagenomes</taxon>
    </lineage>
</organism>
<feature type="region of interest" description="Disordered" evidence="1">
    <location>
        <begin position="52"/>
        <end position="77"/>
    </location>
</feature>
<evidence type="ECO:0000313" key="2">
    <source>
        <dbReference type="EMBL" id="QHS90433.1"/>
    </source>
</evidence>